<evidence type="ECO:0000313" key="1">
    <source>
        <dbReference type="EMBL" id="APU67792.1"/>
    </source>
</evidence>
<gene>
    <name evidence="1" type="ORF">GRFL_1068</name>
</gene>
<proteinExistence type="predicted"/>
<dbReference type="KEGG" id="gfl:GRFL_1068"/>
<accession>A0A1L7I3W3</accession>
<reference evidence="1 2" key="1">
    <citation type="submission" date="2016-07" db="EMBL/GenBank/DDBJ databases">
        <title>Multi-omics approach to identify versatile polysaccharide utilization systems of a marine flavobacterium Gramella flava.</title>
        <authorList>
            <person name="Tang K."/>
        </authorList>
    </citation>
    <scope>NUCLEOTIDE SEQUENCE [LARGE SCALE GENOMIC DNA]</scope>
    <source>
        <strain evidence="1 2">JLT2011</strain>
    </source>
</reference>
<dbReference type="PROSITE" id="PS51257">
    <property type="entry name" value="PROKAR_LIPOPROTEIN"/>
    <property type="match status" value="1"/>
</dbReference>
<evidence type="ECO:0000313" key="2">
    <source>
        <dbReference type="Proteomes" id="UP000186230"/>
    </source>
</evidence>
<keyword evidence="2" id="KW-1185">Reference proteome</keyword>
<dbReference type="EMBL" id="CP016359">
    <property type="protein sequence ID" value="APU67792.1"/>
    <property type="molecule type" value="Genomic_DNA"/>
</dbReference>
<dbReference type="Proteomes" id="UP000186230">
    <property type="component" value="Chromosome"/>
</dbReference>
<dbReference type="STRING" id="1229726.GRFL_1068"/>
<dbReference type="OrthoDB" id="1437689at2"/>
<dbReference type="AlphaFoldDB" id="A0A1L7I3W3"/>
<protein>
    <submittedName>
        <fullName evidence="1">Uncharacterized protein</fullName>
    </submittedName>
</protein>
<sequence length="328" mass="36749">MISSLLRGTASAWVCACLTFALFSCKNESKKNLETSASDSLAKQELPRQKAAENFKIVTNSMEFILPKDTLLSGWNPIVYKNNSNETHFIVFEKYPEGKRLEDTEKEVGPAFQEGMDYIMEGNMDKAMEAFGKLPEWFSQVQFYGGTGLVSPKSTTQSTLKLDPGIYAIECYMKMPNGRFHSVEGMVDEIIVKDSLSDIPEPQADYQISIGSENGMLLEGNPSTGKKVFKVYFEDQKVHENFVGHDVQLVRKEKEANLNTLANWLNWSTPKGLMTPAPKGFKFIAGMQEMAAGKNGYFTAELTPGDYVLISEVPNQREKGLLKEFHVE</sequence>
<name>A0A1L7I3W3_9FLAO</name>
<organism evidence="1 2">
    <name type="scientific">Christiangramia flava JLT2011</name>
    <dbReference type="NCBI Taxonomy" id="1229726"/>
    <lineage>
        <taxon>Bacteria</taxon>
        <taxon>Pseudomonadati</taxon>
        <taxon>Bacteroidota</taxon>
        <taxon>Flavobacteriia</taxon>
        <taxon>Flavobacteriales</taxon>
        <taxon>Flavobacteriaceae</taxon>
        <taxon>Christiangramia</taxon>
    </lineage>
</organism>
<dbReference type="RefSeq" id="WP_083643633.1">
    <property type="nucleotide sequence ID" value="NZ_AMRU01000002.1"/>
</dbReference>